<organism evidence="1 2">
    <name type="scientific">Diphasiastrum complanatum</name>
    <name type="common">Issler's clubmoss</name>
    <name type="synonym">Lycopodium complanatum</name>
    <dbReference type="NCBI Taxonomy" id="34168"/>
    <lineage>
        <taxon>Eukaryota</taxon>
        <taxon>Viridiplantae</taxon>
        <taxon>Streptophyta</taxon>
        <taxon>Embryophyta</taxon>
        <taxon>Tracheophyta</taxon>
        <taxon>Lycopodiopsida</taxon>
        <taxon>Lycopodiales</taxon>
        <taxon>Lycopodiaceae</taxon>
        <taxon>Lycopodioideae</taxon>
        <taxon>Diphasiastrum</taxon>
    </lineage>
</organism>
<reference evidence="2" key="1">
    <citation type="journal article" date="2024" name="Proc. Natl. Acad. Sci. U.S.A.">
        <title>Extraordinary preservation of gene collinearity over three hundred million years revealed in homosporous lycophytes.</title>
        <authorList>
            <person name="Li C."/>
            <person name="Wickell D."/>
            <person name="Kuo L.Y."/>
            <person name="Chen X."/>
            <person name="Nie B."/>
            <person name="Liao X."/>
            <person name="Peng D."/>
            <person name="Ji J."/>
            <person name="Jenkins J."/>
            <person name="Williams M."/>
            <person name="Shu S."/>
            <person name="Plott C."/>
            <person name="Barry K."/>
            <person name="Rajasekar S."/>
            <person name="Grimwood J."/>
            <person name="Han X."/>
            <person name="Sun S."/>
            <person name="Hou Z."/>
            <person name="He W."/>
            <person name="Dai G."/>
            <person name="Sun C."/>
            <person name="Schmutz J."/>
            <person name="Leebens-Mack J.H."/>
            <person name="Li F.W."/>
            <person name="Wang L."/>
        </authorList>
    </citation>
    <scope>NUCLEOTIDE SEQUENCE [LARGE SCALE GENOMIC DNA]</scope>
    <source>
        <strain evidence="2">cv. PW_Plant_1</strain>
    </source>
</reference>
<evidence type="ECO:0000313" key="1">
    <source>
        <dbReference type="EMBL" id="KAJ7535291.1"/>
    </source>
</evidence>
<proteinExistence type="predicted"/>
<comment type="caution">
    <text evidence="1">The sequence shown here is derived from an EMBL/GenBank/DDBJ whole genome shotgun (WGS) entry which is preliminary data.</text>
</comment>
<accession>A0ACC2BZW6</accession>
<sequence>MHVPLMYIFLNYFQEEYEEGDDLGRLECGHSYHAVCVKQWLVQKNQCPVCKASAFS</sequence>
<evidence type="ECO:0000313" key="2">
    <source>
        <dbReference type="Proteomes" id="UP001162992"/>
    </source>
</evidence>
<dbReference type="Proteomes" id="UP001162992">
    <property type="component" value="Chromosome 12"/>
</dbReference>
<dbReference type="EMBL" id="CM055103">
    <property type="protein sequence ID" value="KAJ7535291.1"/>
    <property type="molecule type" value="Genomic_DNA"/>
</dbReference>
<keyword evidence="2" id="KW-1185">Reference proteome</keyword>
<gene>
    <name evidence="1" type="ORF">O6H91_12G026400</name>
</gene>
<name>A0ACC2BZW6_DIPCM</name>
<protein>
    <submittedName>
        <fullName evidence="1">Uncharacterized protein</fullName>
    </submittedName>
</protein>